<dbReference type="Proteomes" id="UP000078541">
    <property type="component" value="Unassembled WGS sequence"/>
</dbReference>
<organism evidence="1 2">
    <name type="scientific">Trachymyrmex septentrionalis</name>
    <dbReference type="NCBI Taxonomy" id="34720"/>
    <lineage>
        <taxon>Eukaryota</taxon>
        <taxon>Metazoa</taxon>
        <taxon>Ecdysozoa</taxon>
        <taxon>Arthropoda</taxon>
        <taxon>Hexapoda</taxon>
        <taxon>Insecta</taxon>
        <taxon>Pterygota</taxon>
        <taxon>Neoptera</taxon>
        <taxon>Endopterygota</taxon>
        <taxon>Hymenoptera</taxon>
        <taxon>Apocrita</taxon>
        <taxon>Aculeata</taxon>
        <taxon>Formicoidea</taxon>
        <taxon>Formicidae</taxon>
        <taxon>Myrmicinae</taxon>
        <taxon>Trachymyrmex</taxon>
    </lineage>
</organism>
<sequence length="172" mass="19486">MQGQNINIFNEACPWDLRALVGASERARGRGEAQFLGIFTTSSWRSDISFSFPFVPQLSIRQLRQPGALGQSARRHNYVVIDYKYQAGKLLRHNEEAMPQQGRDEQKSKRPFPQWPLTLHDCVRPSQSRLVELVRAQAPPRLYHTGISQISEELGRVTTLEMAPPSFSAGHS</sequence>
<proteinExistence type="predicted"/>
<evidence type="ECO:0000313" key="1">
    <source>
        <dbReference type="EMBL" id="KYN31291.1"/>
    </source>
</evidence>
<protein>
    <submittedName>
        <fullName evidence="1">Uncharacterized protein</fullName>
    </submittedName>
</protein>
<evidence type="ECO:0000313" key="2">
    <source>
        <dbReference type="Proteomes" id="UP000078541"/>
    </source>
</evidence>
<dbReference type="AlphaFoldDB" id="A0A195ET06"/>
<accession>A0A195ET06</accession>
<reference evidence="1 2" key="1">
    <citation type="submission" date="2016-03" db="EMBL/GenBank/DDBJ databases">
        <title>Trachymyrmex septentrionalis WGS genome.</title>
        <authorList>
            <person name="Nygaard S."/>
            <person name="Hu H."/>
            <person name="Boomsma J."/>
            <person name="Zhang G."/>
        </authorList>
    </citation>
    <scope>NUCLEOTIDE SEQUENCE [LARGE SCALE GENOMIC DNA]</scope>
    <source>
        <strain evidence="1">Tsep2-gDNA-1</strain>
        <tissue evidence="1">Whole body</tissue>
    </source>
</reference>
<gene>
    <name evidence="1" type="ORF">ALC56_14172</name>
</gene>
<name>A0A195ET06_9HYME</name>
<keyword evidence="2" id="KW-1185">Reference proteome</keyword>
<dbReference type="EMBL" id="KQ981979">
    <property type="protein sequence ID" value="KYN31291.1"/>
    <property type="molecule type" value="Genomic_DNA"/>
</dbReference>